<evidence type="ECO:0000256" key="2">
    <source>
        <dbReference type="SAM" id="SignalP"/>
    </source>
</evidence>
<dbReference type="STRING" id="1081104.A0A167SYG2"/>
<sequence>MRLAYTPAVIAALCTKVALGDFITPTYPTPVDLSSNHSLARASWQNLTSSLDQYLQGKLNASAAAAFAGVEDVTFSVGMFSLNDPQSLQLQYHHAAAEVKNATAGTRSVDENSIYRVASVSKLITTFAGLLRLSAEDWHRPLSEINPNFKPQKNSSAVDVIQTTQWDKITPWALATQLSGLPTLGFLGDYYNQSLASEFGGPIVNVSSLGACVANLYNHLALTCSTAEIISSLKDLPPNFLPWKTPVYSDLNFMLLGLAISDLTNTSIADVYSSAIFAPLNMTSSSARSQNKTLSREVVVGTLESYLLLDSLPFTAPSGGVLSTLGDLRKLGLGILNSTLLDRNATDRWMKPVSHTASLSYSIGAPWEIHRFVHPSGRVTDIYTKLGDSGLYGAALVLIPQYDAGFAFLNGASADGRSETALGILDAVTTTVLPALEAEAAAEAKRNFVGTYSSSTEGLNVSLTVGFNASLDSTDVHSGLVVTEWMYNGTDILKSIFFRGFTPRLEQSVVRRGADSKPRQVAFIASTYDQTPTYAAAKLGPWTGFYHSDGDFIYTDHFRYGGQPVRELVFDLDETGAAVKCTPSYQRIALTKSRQ</sequence>
<accession>A0A167SYG2</accession>
<dbReference type="Pfam" id="PF26335">
    <property type="entry name" value="ARB_00930_C"/>
    <property type="match status" value="1"/>
</dbReference>
<dbReference type="OrthoDB" id="10250282at2759"/>
<feature type="chain" id="PRO_5007892408" evidence="2">
    <location>
        <begin position="21"/>
        <end position="595"/>
    </location>
</feature>
<comment type="caution">
    <text evidence="5">The sequence shown here is derived from an EMBL/GenBank/DDBJ whole genome shotgun (WGS) entry which is preliminary data.</text>
</comment>
<evidence type="ECO:0000259" key="4">
    <source>
        <dbReference type="Pfam" id="PF26335"/>
    </source>
</evidence>
<dbReference type="RefSeq" id="XP_018703175.1">
    <property type="nucleotide sequence ID" value="XM_018849677.1"/>
</dbReference>
<dbReference type="Pfam" id="PF00144">
    <property type="entry name" value="Beta-lactamase"/>
    <property type="match status" value="1"/>
</dbReference>
<dbReference type="EMBL" id="AZHB01000015">
    <property type="protein sequence ID" value="OAA60062.1"/>
    <property type="molecule type" value="Genomic_DNA"/>
</dbReference>
<feature type="domain" description="Beta-lactamase-related" evidence="3">
    <location>
        <begin position="102"/>
        <end position="409"/>
    </location>
</feature>
<gene>
    <name evidence="5" type="ORF">ISF_06073</name>
</gene>
<dbReference type="GeneID" id="30022365"/>
<organism evidence="5 6">
    <name type="scientific">Cordyceps fumosorosea (strain ARSEF 2679)</name>
    <name type="common">Isaria fumosorosea</name>
    <dbReference type="NCBI Taxonomy" id="1081104"/>
    <lineage>
        <taxon>Eukaryota</taxon>
        <taxon>Fungi</taxon>
        <taxon>Dikarya</taxon>
        <taxon>Ascomycota</taxon>
        <taxon>Pezizomycotina</taxon>
        <taxon>Sordariomycetes</taxon>
        <taxon>Hypocreomycetidae</taxon>
        <taxon>Hypocreales</taxon>
        <taxon>Cordycipitaceae</taxon>
        <taxon>Cordyceps</taxon>
    </lineage>
</organism>
<dbReference type="SUPFAM" id="SSF56601">
    <property type="entry name" value="beta-lactamase/transpeptidase-like"/>
    <property type="match status" value="1"/>
</dbReference>
<evidence type="ECO:0000256" key="1">
    <source>
        <dbReference type="ARBA" id="ARBA00038473"/>
    </source>
</evidence>
<protein>
    <submittedName>
        <fullName evidence="5">Beta-lactamase/transpeptidase-like protein</fullName>
    </submittedName>
</protein>
<dbReference type="InterPro" id="IPR001466">
    <property type="entry name" value="Beta-lactam-related"/>
</dbReference>
<evidence type="ECO:0000313" key="6">
    <source>
        <dbReference type="Proteomes" id="UP000076744"/>
    </source>
</evidence>
<dbReference type="InterPro" id="IPR012338">
    <property type="entry name" value="Beta-lactam/transpept-like"/>
</dbReference>
<comment type="similarity">
    <text evidence="1">Belongs to the beta-lactamase family.</text>
</comment>
<keyword evidence="6" id="KW-1185">Reference proteome</keyword>
<keyword evidence="2" id="KW-0732">Signal</keyword>
<reference evidence="5 6" key="1">
    <citation type="journal article" date="2016" name="Genome Biol. Evol.">
        <title>Divergent and convergent evolution of fungal pathogenicity.</title>
        <authorList>
            <person name="Shang Y."/>
            <person name="Xiao G."/>
            <person name="Zheng P."/>
            <person name="Cen K."/>
            <person name="Zhan S."/>
            <person name="Wang C."/>
        </authorList>
    </citation>
    <scope>NUCLEOTIDE SEQUENCE [LARGE SCALE GENOMIC DNA]</scope>
    <source>
        <strain evidence="5 6">ARSEF 2679</strain>
    </source>
</reference>
<evidence type="ECO:0000259" key="3">
    <source>
        <dbReference type="Pfam" id="PF00144"/>
    </source>
</evidence>
<dbReference type="PANTHER" id="PTHR22935">
    <property type="entry name" value="PENICILLIN-BINDING PROTEIN"/>
    <property type="match status" value="1"/>
</dbReference>
<feature type="signal peptide" evidence="2">
    <location>
        <begin position="1"/>
        <end position="20"/>
    </location>
</feature>
<dbReference type="Gene3D" id="3.40.710.10">
    <property type="entry name" value="DD-peptidase/beta-lactamase superfamily"/>
    <property type="match status" value="1"/>
</dbReference>
<evidence type="ECO:0000313" key="5">
    <source>
        <dbReference type="EMBL" id="OAA60062.1"/>
    </source>
</evidence>
<dbReference type="Proteomes" id="UP000076744">
    <property type="component" value="Unassembled WGS sequence"/>
</dbReference>
<dbReference type="AlphaFoldDB" id="A0A167SYG2"/>
<dbReference type="InterPro" id="IPR051478">
    <property type="entry name" value="Beta-lactamase-like_AB/R"/>
</dbReference>
<dbReference type="PANTHER" id="PTHR22935:SF95">
    <property type="entry name" value="BETA-LACTAMASE-LIKE 1-RELATED"/>
    <property type="match status" value="1"/>
</dbReference>
<dbReference type="InterPro" id="IPR058664">
    <property type="entry name" value="ARB_00930-like_C"/>
</dbReference>
<name>A0A167SYG2_CORFA</name>
<proteinExistence type="inferred from homology"/>
<feature type="domain" description="Beta-lactamase-like ARB-00930-like C-terminal" evidence="4">
    <location>
        <begin position="440"/>
        <end position="593"/>
    </location>
</feature>